<evidence type="ECO:0000313" key="4">
    <source>
        <dbReference type="Proteomes" id="UP000463857"/>
    </source>
</evidence>
<dbReference type="Pfam" id="PF00144">
    <property type="entry name" value="Beta-lactamase"/>
    <property type="match status" value="1"/>
</dbReference>
<protein>
    <submittedName>
        <fullName evidence="3">Serine hydrolase</fullName>
    </submittedName>
</protein>
<feature type="compositionally biased region" description="Low complexity" evidence="1">
    <location>
        <begin position="1"/>
        <end position="14"/>
    </location>
</feature>
<feature type="region of interest" description="Disordered" evidence="1">
    <location>
        <begin position="1"/>
        <end position="21"/>
    </location>
</feature>
<sequence>MTSTSQATTGSQTTDPLDLGFDPERLERIDTFLRTYVDDGRLPGWQLQLARHGEVAHRSSYGKRDIEADLPIEDDTVFRIYSMTKPITSVATMMLYEEGAFELTDPVSRYIPSFADMQVYEAGNALKPKLRPAANQIEVRHLLNHTAGLTYGFHHIHVQDEIYRSRGYEWGTPPGKDLAAAVDDWASMPLRFDPGTQWNYSVATDVLGRLVEVLSGKGLDEFFDERIFGPLGMSDTTFHYRDEHDDRLAALYIPDPRTGKATRNDAFGEAFKTRGADMLSGGGGLVSTTDDYGKFCEMLRRGGEYDGGRLLGNRTLDFMTMNSLPGDQDLEEVGIRLFSETRYDGVGFGLGFSVVMDPAAYGTLSSPGEFAWGGAASTAFWIDPLEDLTVVFMTQLLPSSTFPIRTQLHQLIYQALVD</sequence>
<proteinExistence type="predicted"/>
<dbReference type="InterPro" id="IPR001466">
    <property type="entry name" value="Beta-lactam-related"/>
</dbReference>
<keyword evidence="4" id="KW-1185">Reference proteome</keyword>
<dbReference type="PANTHER" id="PTHR43283:SF3">
    <property type="entry name" value="BETA-LACTAMASE FAMILY PROTEIN (AFU_ORTHOLOGUE AFUA_5G07500)"/>
    <property type="match status" value="1"/>
</dbReference>
<dbReference type="InParanoid" id="A0A7L4YT37"/>
<dbReference type="KEGG" id="eke:EK0264_18615"/>
<evidence type="ECO:0000256" key="1">
    <source>
        <dbReference type="SAM" id="MobiDB-lite"/>
    </source>
</evidence>
<dbReference type="InterPro" id="IPR050789">
    <property type="entry name" value="Diverse_Enzym_Activities"/>
</dbReference>
<name>A0A7L4YT37_9ACTN</name>
<keyword evidence="3" id="KW-0378">Hydrolase</keyword>
<dbReference type="OrthoDB" id="4281716at2"/>
<evidence type="ECO:0000313" key="3">
    <source>
        <dbReference type="EMBL" id="QHC02084.1"/>
    </source>
</evidence>
<dbReference type="RefSeq" id="WP_159547208.1">
    <property type="nucleotide sequence ID" value="NZ_CP047156.1"/>
</dbReference>
<dbReference type="GO" id="GO:0016787">
    <property type="term" value="F:hydrolase activity"/>
    <property type="evidence" value="ECO:0007669"/>
    <property type="project" value="UniProtKB-KW"/>
</dbReference>
<dbReference type="Proteomes" id="UP000463857">
    <property type="component" value="Chromosome"/>
</dbReference>
<accession>A0A7L4YT37</accession>
<dbReference type="PANTHER" id="PTHR43283">
    <property type="entry name" value="BETA-LACTAMASE-RELATED"/>
    <property type="match status" value="1"/>
</dbReference>
<dbReference type="Gene3D" id="3.40.710.10">
    <property type="entry name" value="DD-peptidase/beta-lactamase superfamily"/>
    <property type="match status" value="1"/>
</dbReference>
<evidence type="ECO:0000259" key="2">
    <source>
        <dbReference type="Pfam" id="PF00144"/>
    </source>
</evidence>
<gene>
    <name evidence="3" type="ORF">EK0264_18615</name>
</gene>
<feature type="domain" description="Beta-lactamase-related" evidence="2">
    <location>
        <begin position="30"/>
        <end position="407"/>
    </location>
</feature>
<reference evidence="3 4" key="1">
    <citation type="journal article" date="2018" name="Int. J. Syst. Evol. Microbiol.">
        <title>Epidermidibacterium keratini gen. nov., sp. nov., a member of the family Sporichthyaceae, isolated from keratin epidermis.</title>
        <authorList>
            <person name="Lee D.G."/>
            <person name="Trujillo M.E."/>
            <person name="Kang S."/>
            <person name="Nam J.J."/>
            <person name="Kim Y.J."/>
        </authorList>
    </citation>
    <scope>NUCLEOTIDE SEQUENCE [LARGE SCALE GENOMIC DNA]</scope>
    <source>
        <strain evidence="3 4">EPI-7</strain>
    </source>
</reference>
<dbReference type="EMBL" id="CP047156">
    <property type="protein sequence ID" value="QHC02084.1"/>
    <property type="molecule type" value="Genomic_DNA"/>
</dbReference>
<dbReference type="InterPro" id="IPR012338">
    <property type="entry name" value="Beta-lactam/transpept-like"/>
</dbReference>
<organism evidence="3 4">
    <name type="scientific">Epidermidibacterium keratini</name>
    <dbReference type="NCBI Taxonomy" id="1891644"/>
    <lineage>
        <taxon>Bacteria</taxon>
        <taxon>Bacillati</taxon>
        <taxon>Actinomycetota</taxon>
        <taxon>Actinomycetes</taxon>
        <taxon>Sporichthyales</taxon>
        <taxon>Sporichthyaceae</taxon>
        <taxon>Epidermidibacterium</taxon>
    </lineage>
</organism>
<dbReference type="SUPFAM" id="SSF56601">
    <property type="entry name" value="beta-lactamase/transpeptidase-like"/>
    <property type="match status" value="1"/>
</dbReference>
<dbReference type="AlphaFoldDB" id="A0A7L4YT37"/>